<name>Q651C0_ORYSJ</name>
<dbReference type="Proteomes" id="UP000000763">
    <property type="component" value="Chromosome 9"/>
</dbReference>
<dbReference type="AlphaFoldDB" id="Q651C0"/>
<evidence type="ECO:0000313" key="2">
    <source>
        <dbReference type="EMBL" id="BAD46597.1"/>
    </source>
</evidence>
<proteinExistence type="predicted"/>
<feature type="compositionally biased region" description="Low complexity" evidence="1">
    <location>
        <begin position="47"/>
        <end position="60"/>
    </location>
</feature>
<organism evidence="2 3">
    <name type="scientific">Oryza sativa subsp. japonica</name>
    <name type="common">Rice</name>
    <dbReference type="NCBI Taxonomy" id="39947"/>
    <lineage>
        <taxon>Eukaryota</taxon>
        <taxon>Viridiplantae</taxon>
        <taxon>Streptophyta</taxon>
        <taxon>Embryophyta</taxon>
        <taxon>Tracheophyta</taxon>
        <taxon>Spermatophyta</taxon>
        <taxon>Magnoliopsida</taxon>
        <taxon>Liliopsida</taxon>
        <taxon>Poales</taxon>
        <taxon>Poaceae</taxon>
        <taxon>BOP clade</taxon>
        <taxon>Oryzoideae</taxon>
        <taxon>Oryzeae</taxon>
        <taxon>Oryzinae</taxon>
        <taxon>Oryza</taxon>
        <taxon>Oryza sativa</taxon>
    </lineage>
</organism>
<accession>Q651C0</accession>
<gene>
    <name evidence="2" type="primary">B1274F11.45</name>
</gene>
<evidence type="ECO:0000313" key="3">
    <source>
        <dbReference type="Proteomes" id="UP000000763"/>
    </source>
</evidence>
<protein>
    <submittedName>
        <fullName evidence="2">Uncharacterized protein</fullName>
    </submittedName>
</protein>
<feature type="region of interest" description="Disordered" evidence="1">
    <location>
        <begin position="19"/>
        <end position="101"/>
    </location>
</feature>
<evidence type="ECO:0000256" key="1">
    <source>
        <dbReference type="SAM" id="MobiDB-lite"/>
    </source>
</evidence>
<dbReference type="EMBL" id="AP006149">
    <property type="protein sequence ID" value="BAD46597.1"/>
    <property type="molecule type" value="Genomic_DNA"/>
</dbReference>
<sequence>MAPRLHRGVRSNCVVAVPACGRPPQSMRRTPRSARRPHDVPYSGSYPPHNTRFTPPTTRRPAVRRRPRCPLSTSPPTARRPPLSPSGWGLRVTGGRERGER</sequence>
<reference evidence="3" key="2">
    <citation type="journal article" date="2008" name="Nucleic Acids Res.">
        <title>The rice annotation project database (RAP-DB): 2008 update.</title>
        <authorList>
            <consortium name="The rice annotation project (RAP)"/>
        </authorList>
    </citation>
    <scope>GENOME REANNOTATION</scope>
    <source>
        <strain evidence="3">cv. Nipponbare</strain>
    </source>
</reference>
<reference evidence="3" key="1">
    <citation type="journal article" date="2005" name="Nature">
        <title>The map-based sequence of the rice genome.</title>
        <authorList>
            <consortium name="International rice genome sequencing project (IRGSP)"/>
            <person name="Matsumoto T."/>
            <person name="Wu J."/>
            <person name="Kanamori H."/>
            <person name="Katayose Y."/>
            <person name="Fujisawa M."/>
            <person name="Namiki N."/>
            <person name="Mizuno H."/>
            <person name="Yamamoto K."/>
            <person name="Antonio B.A."/>
            <person name="Baba T."/>
            <person name="Sakata K."/>
            <person name="Nagamura Y."/>
            <person name="Aoki H."/>
            <person name="Arikawa K."/>
            <person name="Arita K."/>
            <person name="Bito T."/>
            <person name="Chiden Y."/>
            <person name="Fujitsuka N."/>
            <person name="Fukunaka R."/>
            <person name="Hamada M."/>
            <person name="Harada C."/>
            <person name="Hayashi A."/>
            <person name="Hijishita S."/>
            <person name="Honda M."/>
            <person name="Hosokawa S."/>
            <person name="Ichikawa Y."/>
            <person name="Idonuma A."/>
            <person name="Iijima M."/>
            <person name="Ikeda M."/>
            <person name="Ikeno M."/>
            <person name="Ito K."/>
            <person name="Ito S."/>
            <person name="Ito T."/>
            <person name="Ito Y."/>
            <person name="Ito Y."/>
            <person name="Iwabuchi A."/>
            <person name="Kamiya K."/>
            <person name="Karasawa W."/>
            <person name="Kurita K."/>
            <person name="Katagiri S."/>
            <person name="Kikuta A."/>
            <person name="Kobayashi H."/>
            <person name="Kobayashi N."/>
            <person name="Machita K."/>
            <person name="Maehara T."/>
            <person name="Masukawa M."/>
            <person name="Mizubayashi T."/>
            <person name="Mukai Y."/>
            <person name="Nagasaki H."/>
            <person name="Nagata Y."/>
            <person name="Naito S."/>
            <person name="Nakashima M."/>
            <person name="Nakama Y."/>
            <person name="Nakamichi Y."/>
            <person name="Nakamura M."/>
            <person name="Meguro A."/>
            <person name="Negishi M."/>
            <person name="Ohta I."/>
            <person name="Ohta T."/>
            <person name="Okamoto M."/>
            <person name="Ono N."/>
            <person name="Saji S."/>
            <person name="Sakaguchi M."/>
            <person name="Sakai K."/>
            <person name="Shibata M."/>
            <person name="Shimokawa T."/>
            <person name="Song J."/>
            <person name="Takazaki Y."/>
            <person name="Terasawa K."/>
            <person name="Tsugane M."/>
            <person name="Tsuji K."/>
            <person name="Ueda S."/>
            <person name="Waki K."/>
            <person name="Yamagata H."/>
            <person name="Yamamoto M."/>
            <person name="Yamamoto S."/>
            <person name="Yamane H."/>
            <person name="Yoshiki S."/>
            <person name="Yoshihara R."/>
            <person name="Yukawa K."/>
            <person name="Zhong H."/>
            <person name="Yano M."/>
            <person name="Yuan Q."/>
            <person name="Ouyang S."/>
            <person name="Liu J."/>
            <person name="Jones K.M."/>
            <person name="Gansberger K."/>
            <person name="Moffat K."/>
            <person name="Hill J."/>
            <person name="Bera J."/>
            <person name="Fadrosh D."/>
            <person name="Jin S."/>
            <person name="Johri S."/>
            <person name="Kim M."/>
            <person name="Overton L."/>
            <person name="Reardon M."/>
            <person name="Tsitrin T."/>
            <person name="Vuong H."/>
            <person name="Weaver B."/>
            <person name="Ciecko A."/>
            <person name="Tallon L."/>
            <person name="Jackson J."/>
            <person name="Pai G."/>
            <person name="Aken S.V."/>
            <person name="Utterback T."/>
            <person name="Reidmuller S."/>
            <person name="Feldblyum T."/>
            <person name="Hsiao J."/>
            <person name="Zismann V."/>
            <person name="Iobst S."/>
            <person name="de Vazeille A.R."/>
            <person name="Buell C.R."/>
            <person name="Ying K."/>
            <person name="Li Y."/>
            <person name="Lu T."/>
            <person name="Huang Y."/>
            <person name="Zhao Q."/>
            <person name="Feng Q."/>
            <person name="Zhang L."/>
            <person name="Zhu J."/>
            <person name="Weng Q."/>
            <person name="Mu J."/>
            <person name="Lu Y."/>
            <person name="Fan D."/>
            <person name="Liu Y."/>
            <person name="Guan J."/>
            <person name="Zhang Y."/>
            <person name="Yu S."/>
            <person name="Liu X."/>
            <person name="Zhang Y."/>
            <person name="Hong G."/>
            <person name="Han B."/>
            <person name="Choisne N."/>
            <person name="Demange N."/>
            <person name="Orjeda G."/>
            <person name="Samain S."/>
            <person name="Cattolico L."/>
            <person name="Pelletier E."/>
            <person name="Couloux A."/>
            <person name="Segurens B."/>
            <person name="Wincker P."/>
            <person name="D'Hont A."/>
            <person name="Scarpelli C."/>
            <person name="Weissenbach J."/>
            <person name="Salanoubat M."/>
            <person name="Quetier F."/>
            <person name="Yu Y."/>
            <person name="Kim H.R."/>
            <person name="Rambo T."/>
            <person name="Currie J."/>
            <person name="Collura K."/>
            <person name="Luo M."/>
            <person name="Yang T."/>
            <person name="Ammiraju J.S.S."/>
            <person name="Engler F."/>
            <person name="Soderlund C."/>
            <person name="Wing R.A."/>
            <person name="Palmer L.E."/>
            <person name="de la Bastide M."/>
            <person name="Spiegel L."/>
            <person name="Nascimento L."/>
            <person name="Zutavern T."/>
            <person name="O'Shaughnessy A."/>
            <person name="Dike S."/>
            <person name="Dedhia N."/>
            <person name="Preston R."/>
            <person name="Balija V."/>
            <person name="McCombie W.R."/>
            <person name="Chow T."/>
            <person name="Chen H."/>
            <person name="Chung M."/>
            <person name="Chen C."/>
            <person name="Shaw J."/>
            <person name="Wu H."/>
            <person name="Hsiao K."/>
            <person name="Chao Y."/>
            <person name="Chu M."/>
            <person name="Cheng C."/>
            <person name="Hour A."/>
            <person name="Lee P."/>
            <person name="Lin S."/>
            <person name="Lin Y."/>
            <person name="Liou J."/>
            <person name="Liu S."/>
            <person name="Hsing Y."/>
            <person name="Raghuvanshi S."/>
            <person name="Mohanty A."/>
            <person name="Bharti A.K."/>
            <person name="Gaur A."/>
            <person name="Gupta V."/>
            <person name="Kumar D."/>
            <person name="Ravi V."/>
            <person name="Vij S."/>
            <person name="Kapur A."/>
            <person name="Khurana P."/>
            <person name="Khurana P."/>
            <person name="Khurana J.P."/>
            <person name="Tyagi A.K."/>
            <person name="Gaikwad K."/>
            <person name="Singh A."/>
            <person name="Dalal V."/>
            <person name="Srivastava S."/>
            <person name="Dixit A."/>
            <person name="Pal A.K."/>
            <person name="Ghazi I.A."/>
            <person name="Yadav M."/>
            <person name="Pandit A."/>
            <person name="Bhargava A."/>
            <person name="Sureshbabu K."/>
            <person name="Batra K."/>
            <person name="Sharma T.R."/>
            <person name="Mohapatra T."/>
            <person name="Singh N.K."/>
            <person name="Messing J."/>
            <person name="Nelson A.B."/>
            <person name="Fuks G."/>
            <person name="Kavchok S."/>
            <person name="Keizer G."/>
            <person name="Linton E."/>
            <person name="Llaca V."/>
            <person name="Song R."/>
            <person name="Tanyolac B."/>
            <person name="Young S."/>
            <person name="Ho-Il K."/>
            <person name="Hahn J.H."/>
            <person name="Sangsakoo G."/>
            <person name="Vanavichit A."/>
            <person name="de Mattos Luiz.A.T."/>
            <person name="Zimmer P.D."/>
            <person name="Malone G."/>
            <person name="Dellagostin O."/>
            <person name="de Oliveira A.C."/>
            <person name="Bevan M."/>
            <person name="Bancroft I."/>
            <person name="Minx P."/>
            <person name="Cordum H."/>
            <person name="Wilson R."/>
            <person name="Cheng Z."/>
            <person name="Jin W."/>
            <person name="Jiang J."/>
            <person name="Leong S.A."/>
            <person name="Iwama H."/>
            <person name="Gojobori T."/>
            <person name="Itoh T."/>
            <person name="Niimura Y."/>
            <person name="Fujii Y."/>
            <person name="Habara T."/>
            <person name="Sakai H."/>
            <person name="Sato Y."/>
            <person name="Wilson G."/>
            <person name="Kumar K."/>
            <person name="McCouch S."/>
            <person name="Juretic N."/>
            <person name="Hoen D."/>
            <person name="Wright S."/>
            <person name="Bruskiewich R."/>
            <person name="Bureau T."/>
            <person name="Miyao A."/>
            <person name="Hirochika H."/>
            <person name="Nishikawa T."/>
            <person name="Kadowaki K."/>
            <person name="Sugiura M."/>
            <person name="Burr B."/>
            <person name="Sasaki T."/>
        </authorList>
    </citation>
    <scope>NUCLEOTIDE SEQUENCE [LARGE SCALE GENOMIC DNA]</scope>
    <source>
        <strain evidence="3">cv. Nipponbare</strain>
    </source>
</reference>